<evidence type="ECO:0000313" key="17">
    <source>
        <dbReference type="Proteomes" id="UP000198781"/>
    </source>
</evidence>
<evidence type="ECO:0000256" key="2">
    <source>
        <dbReference type="ARBA" id="ARBA00009810"/>
    </source>
</evidence>
<dbReference type="GO" id="GO:0009279">
    <property type="term" value="C:cell outer membrane"/>
    <property type="evidence" value="ECO:0007669"/>
    <property type="project" value="UniProtKB-SubCell"/>
</dbReference>
<dbReference type="PANTHER" id="PTHR32552">
    <property type="entry name" value="FERRICHROME IRON RECEPTOR-RELATED"/>
    <property type="match status" value="1"/>
</dbReference>
<evidence type="ECO:0000313" key="16">
    <source>
        <dbReference type="EMBL" id="SDD25083.1"/>
    </source>
</evidence>
<dbReference type="NCBIfam" id="TIGR01783">
    <property type="entry name" value="TonB-siderophor"/>
    <property type="match status" value="1"/>
</dbReference>
<evidence type="ECO:0000256" key="7">
    <source>
        <dbReference type="ARBA" id="ARBA00023004"/>
    </source>
</evidence>
<protein>
    <submittedName>
        <fullName evidence="16">Iron complex outermembrane recepter protein</fullName>
    </submittedName>
</protein>
<keyword evidence="4 12" id="KW-1134">Transmembrane beta strand</keyword>
<evidence type="ECO:0000256" key="3">
    <source>
        <dbReference type="ARBA" id="ARBA00022448"/>
    </source>
</evidence>
<keyword evidence="6 12" id="KW-0812">Transmembrane</keyword>
<evidence type="ECO:0000256" key="4">
    <source>
        <dbReference type="ARBA" id="ARBA00022452"/>
    </source>
</evidence>
<dbReference type="Proteomes" id="UP000198781">
    <property type="component" value="Unassembled WGS sequence"/>
</dbReference>
<evidence type="ECO:0000256" key="1">
    <source>
        <dbReference type="ARBA" id="ARBA00004571"/>
    </source>
</evidence>
<dbReference type="PROSITE" id="PS51257">
    <property type="entry name" value="PROKAR_LIPOPROTEIN"/>
    <property type="match status" value="1"/>
</dbReference>
<dbReference type="Pfam" id="PF07715">
    <property type="entry name" value="Plug"/>
    <property type="match status" value="1"/>
</dbReference>
<evidence type="ECO:0000259" key="15">
    <source>
        <dbReference type="SMART" id="SM00965"/>
    </source>
</evidence>
<dbReference type="EMBL" id="FMZC01000005">
    <property type="protein sequence ID" value="SDD25083.1"/>
    <property type="molecule type" value="Genomic_DNA"/>
</dbReference>
<keyword evidence="5" id="KW-0406">Ion transport</keyword>
<keyword evidence="8 13" id="KW-0798">TonB box</keyword>
<keyword evidence="5" id="KW-0410">Iron transport</keyword>
<keyword evidence="17" id="KW-1185">Reference proteome</keyword>
<dbReference type="InterPro" id="IPR036942">
    <property type="entry name" value="Beta-barrel_TonB_sf"/>
</dbReference>
<feature type="chain" id="PRO_5011786717" evidence="14">
    <location>
        <begin position="25"/>
        <end position="805"/>
    </location>
</feature>
<dbReference type="InterPro" id="IPR010105">
    <property type="entry name" value="TonB_sidphr_rcpt"/>
</dbReference>
<name>A0A1G6T7V4_9BURK</name>
<keyword evidence="10" id="KW-0675">Receptor</keyword>
<dbReference type="InterPro" id="IPR012910">
    <property type="entry name" value="Plug_dom"/>
</dbReference>
<dbReference type="Gene3D" id="2.170.130.10">
    <property type="entry name" value="TonB-dependent receptor, plug domain"/>
    <property type="match status" value="1"/>
</dbReference>
<dbReference type="AlphaFoldDB" id="A0A1G6T7V4"/>
<accession>A0A1G6T7V4</accession>
<evidence type="ECO:0000256" key="6">
    <source>
        <dbReference type="ARBA" id="ARBA00022692"/>
    </source>
</evidence>
<comment type="similarity">
    <text evidence="2 12 13">Belongs to the TonB-dependent receptor family.</text>
</comment>
<dbReference type="InterPro" id="IPR037066">
    <property type="entry name" value="Plug_dom_sf"/>
</dbReference>
<dbReference type="OrthoDB" id="9790771at2"/>
<dbReference type="InterPro" id="IPR011662">
    <property type="entry name" value="Secretin/TonB_short_N"/>
</dbReference>
<evidence type="ECO:0000256" key="10">
    <source>
        <dbReference type="ARBA" id="ARBA00023170"/>
    </source>
</evidence>
<evidence type="ECO:0000256" key="12">
    <source>
        <dbReference type="PROSITE-ProRule" id="PRU01360"/>
    </source>
</evidence>
<dbReference type="PROSITE" id="PS52016">
    <property type="entry name" value="TONB_DEPENDENT_REC_3"/>
    <property type="match status" value="1"/>
</dbReference>
<dbReference type="InterPro" id="IPR000531">
    <property type="entry name" value="Beta-barrel_TonB"/>
</dbReference>
<dbReference type="SUPFAM" id="SSF56935">
    <property type="entry name" value="Porins"/>
    <property type="match status" value="1"/>
</dbReference>
<keyword evidence="9 12" id="KW-0472">Membrane</keyword>
<dbReference type="GO" id="GO:0015891">
    <property type="term" value="P:siderophore transport"/>
    <property type="evidence" value="ECO:0007669"/>
    <property type="project" value="InterPro"/>
</dbReference>
<feature type="domain" description="Secretin/TonB short N-terminal" evidence="15">
    <location>
        <begin position="52"/>
        <end position="103"/>
    </location>
</feature>
<dbReference type="Gene3D" id="3.55.50.30">
    <property type="match status" value="1"/>
</dbReference>
<dbReference type="InterPro" id="IPR039426">
    <property type="entry name" value="TonB-dep_rcpt-like"/>
</dbReference>
<dbReference type="Gene3D" id="2.40.170.20">
    <property type="entry name" value="TonB-dependent receptor, beta-barrel domain"/>
    <property type="match status" value="1"/>
</dbReference>
<dbReference type="RefSeq" id="WP_092743263.1">
    <property type="nucleotide sequence ID" value="NZ_FMZC01000005.1"/>
</dbReference>
<evidence type="ECO:0000256" key="11">
    <source>
        <dbReference type="ARBA" id="ARBA00023237"/>
    </source>
</evidence>
<comment type="subcellular location">
    <subcellularLocation>
        <location evidence="1 12">Cell outer membrane</location>
        <topology evidence="1 12">Multi-pass membrane protein</topology>
    </subcellularLocation>
</comment>
<gene>
    <name evidence="16" type="ORF">SAMN05192589_10585</name>
</gene>
<evidence type="ECO:0000256" key="9">
    <source>
        <dbReference type="ARBA" id="ARBA00023136"/>
    </source>
</evidence>
<dbReference type="PANTHER" id="PTHR32552:SF90">
    <property type="entry name" value="METAL-PSEUDOPALINE RECEPTOR CNTO"/>
    <property type="match status" value="1"/>
</dbReference>
<evidence type="ECO:0000256" key="5">
    <source>
        <dbReference type="ARBA" id="ARBA00022496"/>
    </source>
</evidence>
<evidence type="ECO:0000256" key="8">
    <source>
        <dbReference type="ARBA" id="ARBA00023077"/>
    </source>
</evidence>
<proteinExistence type="inferred from homology"/>
<evidence type="ECO:0000256" key="14">
    <source>
        <dbReference type="SAM" id="SignalP"/>
    </source>
</evidence>
<dbReference type="GO" id="GO:0015344">
    <property type="term" value="F:siderophore uptake transmembrane transporter activity"/>
    <property type="evidence" value="ECO:0007669"/>
    <property type="project" value="TreeGrafter"/>
</dbReference>
<dbReference type="GO" id="GO:0038023">
    <property type="term" value="F:signaling receptor activity"/>
    <property type="evidence" value="ECO:0007669"/>
    <property type="project" value="InterPro"/>
</dbReference>
<feature type="signal peptide" evidence="14">
    <location>
        <begin position="1"/>
        <end position="24"/>
    </location>
</feature>
<dbReference type="Pfam" id="PF07660">
    <property type="entry name" value="STN"/>
    <property type="match status" value="1"/>
</dbReference>
<reference evidence="16 17" key="1">
    <citation type="submission" date="2016-10" db="EMBL/GenBank/DDBJ databases">
        <authorList>
            <person name="de Groot N.N."/>
        </authorList>
    </citation>
    <scope>NUCLEOTIDE SEQUENCE [LARGE SCALE GENOMIC DNA]</scope>
    <source>
        <strain evidence="16 17">DSM 16619</strain>
    </source>
</reference>
<evidence type="ECO:0000256" key="13">
    <source>
        <dbReference type="RuleBase" id="RU003357"/>
    </source>
</evidence>
<keyword evidence="14" id="KW-0732">Signal</keyword>
<dbReference type="Pfam" id="PF00593">
    <property type="entry name" value="TonB_dep_Rec_b-barrel"/>
    <property type="match status" value="1"/>
</dbReference>
<sequence length="805" mass="85832">MARVRASAGSLALWLLACATIAHAAGPGPLPIDLQAGPLADRLPALAAQTGASVQADAALLRGVQAPDVAGRLTAAEALARLLSGSGLAAAEESPGVFVLRRQTVAPSPALPGPDAQVLPVVRVTARRDAASGGPMAWPPTDAAGAATRTDTPALAVPQALSAVSREALDTLGATRLDNALDYVPGVSRQNDFGGTWDNVAVRGFAGHEDTGMSLLRNGMAGNRGYNAPRDTANVQRFEFLRGPVAALYGVSEPGGTINVVTQPAPWEPLRTLEWSLGRWHARRAALTLGGPLDAGVESVDGPPAPARIAYRLTAVAEDRDSFREHVRTRRDMLAPALTWRLGDATTLRYDGEWLRQRAPLDRGVVALGGQVGTVPINAFYGEPGDGDLAMVNQTHQWLLEHALAPGWRLHAGLMARRGTMRGTTTYGHGYGDALADLEARGWLWRQRRWRDFASSDRSGQIDLQGQWAAGGLQHTLLAGAEVFRFRLAQVMQQAPASAWESDGIDVRDPVHGALRPATQDFLSTDERQRGVGLYVQDQIQLAPQWQALLGLRHDSFHQAVDDRLAGGTRRQAQGAFSPRAGLTWLPALGWAVYGSVGASFRPNVGVDVQGSAFAPEKGLAREVGVKWQPPEGRLSASLALYDIAKRNVLVTDPQNPDHSVAAGRVRSRGVEFELTGRPVPGWNVVAGAAWLQRALPQFPRASGSVLLVREWTLDGSAGSAEGHTVGIGGGLTHVGERTGDAGSPRLPAYTTTRLLAHWQAGPSLRLSLQVDNAFDRRYYASAYNSVWVVPGAPRNVTFTAKHTF</sequence>
<keyword evidence="3 12" id="KW-0813">Transport</keyword>
<dbReference type="SMART" id="SM00965">
    <property type="entry name" value="STN"/>
    <property type="match status" value="1"/>
</dbReference>
<organism evidence="16 17">
    <name type="scientific">Paracidovorax valerianellae</name>
    <dbReference type="NCBI Taxonomy" id="187868"/>
    <lineage>
        <taxon>Bacteria</taxon>
        <taxon>Pseudomonadati</taxon>
        <taxon>Pseudomonadota</taxon>
        <taxon>Betaproteobacteria</taxon>
        <taxon>Burkholderiales</taxon>
        <taxon>Comamonadaceae</taxon>
        <taxon>Paracidovorax</taxon>
    </lineage>
</organism>
<keyword evidence="11 12" id="KW-0998">Cell outer membrane</keyword>
<dbReference type="STRING" id="187868.SAMN05192589_10585"/>
<keyword evidence="7" id="KW-0408">Iron</keyword>
<dbReference type="CDD" id="cd01347">
    <property type="entry name" value="ligand_gated_channel"/>
    <property type="match status" value="1"/>
</dbReference>